<evidence type="ECO:0000313" key="2">
    <source>
        <dbReference type="Proteomes" id="UP000694918"/>
    </source>
</evidence>
<dbReference type="AlphaFoldDB" id="A0AAJ6T5F9"/>
<gene>
    <name evidence="3" type="primary">LOC105111022</name>
</gene>
<dbReference type="Proteomes" id="UP000694918">
    <property type="component" value="Unplaced"/>
</dbReference>
<organism evidence="2 3">
    <name type="scientific">Populus euphratica</name>
    <name type="common">Euphrates poplar</name>
    <dbReference type="NCBI Taxonomy" id="75702"/>
    <lineage>
        <taxon>Eukaryota</taxon>
        <taxon>Viridiplantae</taxon>
        <taxon>Streptophyta</taxon>
        <taxon>Embryophyta</taxon>
        <taxon>Tracheophyta</taxon>
        <taxon>Spermatophyta</taxon>
        <taxon>Magnoliopsida</taxon>
        <taxon>eudicotyledons</taxon>
        <taxon>Gunneridae</taxon>
        <taxon>Pentapetalae</taxon>
        <taxon>rosids</taxon>
        <taxon>fabids</taxon>
        <taxon>Malpighiales</taxon>
        <taxon>Salicaceae</taxon>
        <taxon>Saliceae</taxon>
        <taxon>Populus</taxon>
    </lineage>
</organism>
<evidence type="ECO:0000256" key="1">
    <source>
        <dbReference type="SAM" id="MobiDB-lite"/>
    </source>
</evidence>
<dbReference type="GeneID" id="105111022"/>
<proteinExistence type="predicted"/>
<dbReference type="PANTHER" id="PTHR31459:SF2">
    <property type="entry name" value="OS03G0843300 PROTEIN"/>
    <property type="match status" value="1"/>
</dbReference>
<reference evidence="3" key="1">
    <citation type="submission" date="2025-08" db="UniProtKB">
        <authorList>
            <consortium name="RefSeq"/>
        </authorList>
    </citation>
    <scope>IDENTIFICATION</scope>
</reference>
<dbReference type="PANTHER" id="PTHR31459">
    <property type="match status" value="1"/>
</dbReference>
<feature type="region of interest" description="Disordered" evidence="1">
    <location>
        <begin position="1"/>
        <end position="22"/>
    </location>
</feature>
<sequence length="101" mass="10954">MASTDKQQIGDRDAEEKDEDKGGFIGKVKDFINDIGEKNGEGAIGFGKPTADVPAIYGPSINLDKADTVVDVLIKNPAPLIDIDYLIESDSRKLDKKGKIY</sequence>
<feature type="compositionally biased region" description="Basic and acidic residues" evidence="1">
    <location>
        <begin position="8"/>
        <end position="22"/>
    </location>
</feature>
<accession>A0AAJ6T5F9</accession>
<dbReference type="GO" id="GO:0005829">
    <property type="term" value="C:cytosol"/>
    <property type="evidence" value="ECO:0007669"/>
    <property type="project" value="TreeGrafter"/>
</dbReference>
<evidence type="ECO:0000313" key="3">
    <source>
        <dbReference type="RefSeq" id="XP_011004556.1"/>
    </source>
</evidence>
<dbReference type="RefSeq" id="XP_011004556.1">
    <property type="nucleotide sequence ID" value="XM_011006254.1"/>
</dbReference>
<name>A0AAJ6T5F9_POPEU</name>
<dbReference type="Gene3D" id="2.60.40.1820">
    <property type="match status" value="1"/>
</dbReference>
<dbReference type="SUPFAM" id="SSF117070">
    <property type="entry name" value="LEA14-like"/>
    <property type="match status" value="1"/>
</dbReference>
<dbReference type="KEGG" id="peu:105111022"/>
<keyword evidence="2" id="KW-1185">Reference proteome</keyword>
<dbReference type="InterPro" id="IPR045043">
    <property type="entry name" value="Lea14-like"/>
</dbReference>
<protein>
    <submittedName>
        <fullName evidence="3">Uncharacterized protein LOC105111022</fullName>
    </submittedName>
</protein>